<dbReference type="PROSITE" id="PS51257">
    <property type="entry name" value="PROKAR_LIPOPROTEIN"/>
    <property type="match status" value="1"/>
</dbReference>
<dbReference type="Gene3D" id="2.130.10.10">
    <property type="entry name" value="YVTN repeat-like/Quinoprotein amine dehydrogenase"/>
    <property type="match status" value="1"/>
</dbReference>
<gene>
    <name evidence="1" type="ORF">FEE95_17560</name>
</gene>
<sequence length="341" mass="37545">MRKLLLLLIFTAVFSCMEKESRLPFTSVEIEPIYEDTLSIRAIDIVGNTLRYAANKGTFGNIDLKTGKIMEGIQKYQTSIPEFRAITHSSTDFFMLSVGNPALLYKTGNGGTMDLVYMEEGDGVFYDAMTFWDDQEGIAVGDTLDGCISIIITRDGGNTWNKLSCNVLPKMIEGEGAFAASDTNIKTIGNKTWIATTKRILFSPDKGNTWEAFETPILNQGEAEGIYSIDFWDEDLGIAIGGDYTNPDGNSANKAMTFDGGKTWELIADGQNPPYKSCVQFVPNTSGKEIVAVGFTGISYSSDQGDSWKQLSDESFYTIRFLNDSIAYAAGKNRIAKLVFK</sequence>
<dbReference type="InterPro" id="IPR015943">
    <property type="entry name" value="WD40/YVTN_repeat-like_dom_sf"/>
</dbReference>
<dbReference type="SUPFAM" id="SSF110296">
    <property type="entry name" value="Oligoxyloglucan reducing end-specific cellobiohydrolase"/>
    <property type="match status" value="1"/>
</dbReference>
<dbReference type="OrthoDB" id="9813892at2"/>
<dbReference type="RefSeq" id="WP_138659330.1">
    <property type="nucleotide sequence ID" value="NZ_VATY01000004.1"/>
</dbReference>
<keyword evidence="2" id="KW-1185">Reference proteome</keyword>
<organism evidence="1 2">
    <name type="scientific">Maribacter algarum</name>
    <name type="common">ex Zhang et al. 2020</name>
    <dbReference type="NCBI Taxonomy" id="2578118"/>
    <lineage>
        <taxon>Bacteria</taxon>
        <taxon>Pseudomonadati</taxon>
        <taxon>Bacteroidota</taxon>
        <taxon>Flavobacteriia</taxon>
        <taxon>Flavobacteriales</taxon>
        <taxon>Flavobacteriaceae</taxon>
        <taxon>Maribacter</taxon>
    </lineage>
</organism>
<comment type="caution">
    <text evidence="1">The sequence shown here is derived from an EMBL/GenBank/DDBJ whole genome shotgun (WGS) entry which is preliminary data.</text>
</comment>
<name>A0A5S3PMQ6_9FLAO</name>
<reference evidence="1 2" key="1">
    <citation type="submission" date="2019-05" db="EMBL/GenBank/DDBJ databases">
        <authorList>
            <person name="Zhang J.-Y."/>
            <person name="Feg X."/>
            <person name="Du Z.-J."/>
        </authorList>
    </citation>
    <scope>NUCLEOTIDE SEQUENCE [LARGE SCALE GENOMIC DNA]</scope>
    <source>
        <strain evidence="1 2">RZ26</strain>
    </source>
</reference>
<protein>
    <submittedName>
        <fullName evidence="1">Oxidoreductase</fullName>
    </submittedName>
</protein>
<proteinExistence type="predicted"/>
<dbReference type="PANTHER" id="PTHR47199">
    <property type="entry name" value="PHOTOSYSTEM II STABILITY/ASSEMBLY FACTOR HCF136, CHLOROPLASTIC"/>
    <property type="match status" value="1"/>
</dbReference>
<dbReference type="Proteomes" id="UP000310314">
    <property type="component" value="Unassembled WGS sequence"/>
</dbReference>
<dbReference type="PANTHER" id="PTHR47199:SF2">
    <property type="entry name" value="PHOTOSYSTEM II STABILITY_ASSEMBLY FACTOR HCF136, CHLOROPLASTIC"/>
    <property type="match status" value="1"/>
</dbReference>
<evidence type="ECO:0000313" key="1">
    <source>
        <dbReference type="EMBL" id="TMM53706.1"/>
    </source>
</evidence>
<dbReference type="AlphaFoldDB" id="A0A5S3PMQ6"/>
<dbReference type="EMBL" id="VATY01000004">
    <property type="protein sequence ID" value="TMM53706.1"/>
    <property type="molecule type" value="Genomic_DNA"/>
</dbReference>
<accession>A0A5S3PMQ6</accession>
<evidence type="ECO:0000313" key="2">
    <source>
        <dbReference type="Proteomes" id="UP000310314"/>
    </source>
</evidence>